<comment type="caution">
    <text evidence="2">The sequence shown here is derived from an EMBL/GenBank/DDBJ whole genome shotgun (WGS) entry which is preliminary data.</text>
</comment>
<dbReference type="PANTHER" id="PTHR30336:SF4">
    <property type="entry name" value="ENVELOPE BIOGENESIS FACTOR ELYC"/>
    <property type="match status" value="1"/>
</dbReference>
<protein>
    <recommendedName>
        <fullName evidence="1">DUF218 domain-containing protein</fullName>
    </recommendedName>
</protein>
<dbReference type="AlphaFoldDB" id="A0A4Y7RD05"/>
<dbReference type="EMBL" id="QFGA01000001">
    <property type="protein sequence ID" value="TEB06600.1"/>
    <property type="molecule type" value="Genomic_DNA"/>
</dbReference>
<evidence type="ECO:0000259" key="1">
    <source>
        <dbReference type="Pfam" id="PF02698"/>
    </source>
</evidence>
<dbReference type="PANTHER" id="PTHR30336">
    <property type="entry name" value="INNER MEMBRANE PROTEIN, PROBABLE PERMEASE"/>
    <property type="match status" value="1"/>
</dbReference>
<feature type="domain" description="DUF218" evidence="1">
    <location>
        <begin position="35"/>
        <end position="143"/>
    </location>
</feature>
<gene>
    <name evidence="2" type="ORF">Psch_00132</name>
</gene>
<dbReference type="InterPro" id="IPR003848">
    <property type="entry name" value="DUF218"/>
</dbReference>
<dbReference type="GO" id="GO:0000270">
    <property type="term" value="P:peptidoglycan metabolic process"/>
    <property type="evidence" value="ECO:0007669"/>
    <property type="project" value="TreeGrafter"/>
</dbReference>
<reference evidence="2 3" key="1">
    <citation type="journal article" date="2018" name="Environ. Microbiol.">
        <title>Novel energy conservation strategies and behaviour of Pelotomaculum schinkii driving syntrophic propionate catabolism.</title>
        <authorList>
            <person name="Hidalgo-Ahumada C.A.P."/>
            <person name="Nobu M.K."/>
            <person name="Narihiro T."/>
            <person name="Tamaki H."/>
            <person name="Liu W.T."/>
            <person name="Kamagata Y."/>
            <person name="Stams A.J.M."/>
            <person name="Imachi H."/>
            <person name="Sousa D.Z."/>
        </authorList>
    </citation>
    <scope>NUCLEOTIDE SEQUENCE [LARGE SCALE GENOMIC DNA]</scope>
    <source>
        <strain evidence="2 3">HH</strain>
    </source>
</reference>
<dbReference type="CDD" id="cd06259">
    <property type="entry name" value="YdcF-like"/>
    <property type="match status" value="1"/>
</dbReference>
<sequence>MSLGFLLVIAGIVAFPPWSLMARLLDVNDRPEKVDVLITLGGDSERELYAAELYRLGFAHKIIMSGCGSSARQMAKKAIQAGVRTEDIILEEKAESTYENAIFSRNIIIQKQYQSAIVVTSPYHMRRAKLVFDRVFKKTGVKLLYCSTNDSGFNVDGRCISENDRRLVRKEYVKLLYYWLRYW</sequence>
<dbReference type="GO" id="GO:0005886">
    <property type="term" value="C:plasma membrane"/>
    <property type="evidence" value="ECO:0007669"/>
    <property type="project" value="TreeGrafter"/>
</dbReference>
<dbReference type="Gene3D" id="3.40.50.620">
    <property type="entry name" value="HUPs"/>
    <property type="match status" value="1"/>
</dbReference>
<proteinExistence type="predicted"/>
<dbReference type="GO" id="GO:0043164">
    <property type="term" value="P:Gram-negative-bacterium-type cell wall biogenesis"/>
    <property type="evidence" value="ECO:0007669"/>
    <property type="project" value="TreeGrafter"/>
</dbReference>
<dbReference type="Proteomes" id="UP000298324">
    <property type="component" value="Unassembled WGS sequence"/>
</dbReference>
<name>A0A4Y7RD05_9FIRM</name>
<evidence type="ECO:0000313" key="2">
    <source>
        <dbReference type="EMBL" id="TEB06600.1"/>
    </source>
</evidence>
<dbReference type="InterPro" id="IPR051599">
    <property type="entry name" value="Cell_Envelope_Assoc"/>
</dbReference>
<dbReference type="InterPro" id="IPR014729">
    <property type="entry name" value="Rossmann-like_a/b/a_fold"/>
</dbReference>
<dbReference type="Pfam" id="PF02698">
    <property type="entry name" value="DUF218"/>
    <property type="match status" value="1"/>
</dbReference>
<organism evidence="2 3">
    <name type="scientific">Pelotomaculum schinkii</name>
    <dbReference type="NCBI Taxonomy" id="78350"/>
    <lineage>
        <taxon>Bacteria</taxon>
        <taxon>Bacillati</taxon>
        <taxon>Bacillota</taxon>
        <taxon>Clostridia</taxon>
        <taxon>Eubacteriales</taxon>
        <taxon>Desulfotomaculaceae</taxon>
        <taxon>Pelotomaculum</taxon>
    </lineage>
</organism>
<keyword evidence="3" id="KW-1185">Reference proteome</keyword>
<accession>A0A4Y7RD05</accession>
<evidence type="ECO:0000313" key="3">
    <source>
        <dbReference type="Proteomes" id="UP000298324"/>
    </source>
</evidence>